<name>A0ABX0FUS5_9BURK</name>
<dbReference type="RefSeq" id="WP_166108357.1">
    <property type="nucleotide sequence ID" value="NZ_JAADJT010000019.1"/>
</dbReference>
<sequence>MTEILEPAVPADAPPPKKRRRWGRMVLYILATLGVLAIALVVAIAVKASKEPPLVKIDEAASIDESMTRNYGKYSAEKKGWVYVDESNEPFLVRVVQQARIEAVGASDELYFVTSGSSLGASGRNFFGVFQIRSDGKGGDGLVEISDPHRYGSAVPVTPERVRFEALSESGWAWVVKVQSGVDPKQERVEVSNVMLAPHGDNIALLASFKASADAEAGDCLQANIDHASWIKQVAHYESLPEDAPSEEVAAGEALSEHEPLRCEHARWTYGTAAVVGAQPGPLTVTAKGTQYAAPLEARTWKIMFDNKAFVYNVPPELTVE</sequence>
<evidence type="ECO:0000256" key="1">
    <source>
        <dbReference type="SAM" id="Phobius"/>
    </source>
</evidence>
<feature type="transmembrane region" description="Helical" evidence="1">
    <location>
        <begin position="25"/>
        <end position="46"/>
    </location>
</feature>
<proteinExistence type="predicted"/>
<keyword evidence="1" id="KW-0472">Membrane</keyword>
<dbReference type="EMBL" id="JAADJT010000019">
    <property type="protein sequence ID" value="NGZ88237.1"/>
    <property type="molecule type" value="Genomic_DNA"/>
</dbReference>
<keyword evidence="1" id="KW-1133">Transmembrane helix</keyword>
<reference evidence="3" key="1">
    <citation type="submission" date="2023-07" db="EMBL/GenBank/DDBJ databases">
        <title>Duganella aceri sp. nov., isolated from tree sap.</title>
        <authorList>
            <person name="Kim I.S."/>
        </authorList>
    </citation>
    <scope>NUCLEOTIDE SEQUENCE [LARGE SCALE GENOMIC DNA]</scope>
    <source>
        <strain evidence="3">SAP-35</strain>
    </source>
</reference>
<evidence type="ECO:0000313" key="2">
    <source>
        <dbReference type="EMBL" id="NGZ88237.1"/>
    </source>
</evidence>
<organism evidence="2 3">
    <name type="scientific">Duganella aceris</name>
    <dbReference type="NCBI Taxonomy" id="2703883"/>
    <lineage>
        <taxon>Bacteria</taxon>
        <taxon>Pseudomonadati</taxon>
        <taxon>Pseudomonadota</taxon>
        <taxon>Betaproteobacteria</taxon>
        <taxon>Burkholderiales</taxon>
        <taxon>Oxalobacteraceae</taxon>
        <taxon>Telluria group</taxon>
        <taxon>Duganella</taxon>
    </lineage>
</organism>
<gene>
    <name evidence="2" type="ORF">GW587_28785</name>
</gene>
<keyword evidence="1" id="KW-0812">Transmembrane</keyword>
<accession>A0ABX0FUS5</accession>
<dbReference type="Proteomes" id="UP000666369">
    <property type="component" value="Unassembled WGS sequence"/>
</dbReference>
<evidence type="ECO:0000313" key="3">
    <source>
        <dbReference type="Proteomes" id="UP000666369"/>
    </source>
</evidence>
<comment type="caution">
    <text evidence="2">The sequence shown here is derived from an EMBL/GenBank/DDBJ whole genome shotgun (WGS) entry which is preliminary data.</text>
</comment>
<keyword evidence="3" id="KW-1185">Reference proteome</keyword>
<protein>
    <submittedName>
        <fullName evidence="2">Uncharacterized protein</fullName>
    </submittedName>
</protein>